<evidence type="ECO:0000313" key="3">
    <source>
        <dbReference type="EMBL" id="MBB4022600.1"/>
    </source>
</evidence>
<gene>
    <name evidence="3" type="ORF">GGR17_002419</name>
</gene>
<dbReference type="InterPro" id="IPR006442">
    <property type="entry name" value="Antitoxin_Phd/YefM"/>
</dbReference>
<comment type="similarity">
    <text evidence="1 2">Belongs to the phD/YefM antitoxin family.</text>
</comment>
<dbReference type="GO" id="GO:0003677">
    <property type="term" value="F:DNA binding"/>
    <property type="evidence" value="ECO:0007669"/>
    <property type="project" value="UniProtKB-KW"/>
</dbReference>
<proteinExistence type="inferred from homology"/>
<name>A0A840CBT4_9RHOB</name>
<organism evidence="3 4">
    <name type="scientific">Actibacterium naphthalenivorans</name>
    <dbReference type="NCBI Taxonomy" id="1614693"/>
    <lineage>
        <taxon>Bacteria</taxon>
        <taxon>Pseudomonadati</taxon>
        <taxon>Pseudomonadota</taxon>
        <taxon>Alphaproteobacteria</taxon>
        <taxon>Rhodobacterales</taxon>
        <taxon>Roseobacteraceae</taxon>
        <taxon>Actibacterium</taxon>
    </lineage>
</organism>
<comment type="function">
    <text evidence="2">Antitoxin component of a type II toxin-antitoxin (TA) system.</text>
</comment>
<evidence type="ECO:0000313" key="4">
    <source>
        <dbReference type="Proteomes" id="UP000585681"/>
    </source>
</evidence>
<comment type="caution">
    <text evidence="3">The sequence shown here is derived from an EMBL/GenBank/DDBJ whole genome shotgun (WGS) entry which is preliminary data.</text>
</comment>
<reference evidence="3" key="1">
    <citation type="submission" date="2020-08" db="EMBL/GenBank/DDBJ databases">
        <title>Genomic Encyclopedia of Type Strains, Phase IV (KMG-IV): sequencing the most valuable type-strain genomes for metagenomic binning, comparative biology and taxonomic classification.</title>
        <authorList>
            <person name="Goeker M."/>
        </authorList>
    </citation>
    <scope>NUCLEOTIDE SEQUENCE [LARGE SCALE GENOMIC DNA]</scope>
    <source>
        <strain evidence="3">DSM 105040</strain>
    </source>
</reference>
<accession>A0A840CBT4</accession>
<dbReference type="RefSeq" id="WP_054539780.1">
    <property type="nucleotide sequence ID" value="NZ_JACIEQ010000003.1"/>
</dbReference>
<keyword evidence="3" id="KW-0238">DNA-binding</keyword>
<evidence type="ECO:0000256" key="1">
    <source>
        <dbReference type="ARBA" id="ARBA00009981"/>
    </source>
</evidence>
<dbReference type="InterPro" id="IPR036165">
    <property type="entry name" value="YefM-like_sf"/>
</dbReference>
<dbReference type="SUPFAM" id="SSF143120">
    <property type="entry name" value="YefM-like"/>
    <property type="match status" value="1"/>
</dbReference>
<evidence type="ECO:0000256" key="2">
    <source>
        <dbReference type="RuleBase" id="RU362080"/>
    </source>
</evidence>
<dbReference type="AlphaFoldDB" id="A0A840CBT4"/>
<dbReference type="EMBL" id="JACIEQ010000003">
    <property type="protein sequence ID" value="MBB4022600.1"/>
    <property type="molecule type" value="Genomic_DNA"/>
</dbReference>
<sequence length="82" mass="9264">MPHTATLSQFRNAMGRHVARVAWTGKRLILMKHGKAVAGLVTVRDLELLDEVEAKSLDYKRYQTAEKLMRWEALKAGIAEGE</sequence>
<protein>
    <recommendedName>
        <fullName evidence="2">Antitoxin</fullName>
    </recommendedName>
</protein>
<keyword evidence="4" id="KW-1185">Reference proteome</keyword>
<dbReference type="Pfam" id="PF02604">
    <property type="entry name" value="PhdYeFM_antitox"/>
    <property type="match status" value="1"/>
</dbReference>
<dbReference type="Proteomes" id="UP000585681">
    <property type="component" value="Unassembled WGS sequence"/>
</dbReference>